<organism evidence="3 4">
    <name type="scientific">Nocardiopsis ansamitocini</name>
    <dbReference type="NCBI Taxonomy" id="1670832"/>
    <lineage>
        <taxon>Bacteria</taxon>
        <taxon>Bacillati</taxon>
        <taxon>Actinomycetota</taxon>
        <taxon>Actinomycetes</taxon>
        <taxon>Streptosporangiales</taxon>
        <taxon>Nocardiopsidaceae</taxon>
        <taxon>Nocardiopsis</taxon>
    </lineage>
</organism>
<gene>
    <name evidence="3" type="ORF">Nans01_14230</name>
</gene>
<dbReference type="AlphaFoldDB" id="A0A9W6UHU8"/>
<keyword evidence="4" id="KW-1185">Reference proteome</keyword>
<evidence type="ECO:0000256" key="1">
    <source>
        <dbReference type="SAM" id="MobiDB-lite"/>
    </source>
</evidence>
<dbReference type="PANTHER" id="PTHR35010">
    <property type="entry name" value="BLL4672 PROTEIN-RELATED"/>
    <property type="match status" value="1"/>
</dbReference>
<dbReference type="Proteomes" id="UP001165092">
    <property type="component" value="Unassembled WGS sequence"/>
</dbReference>
<comment type="caution">
    <text evidence="3">The sequence shown here is derived from an EMBL/GenBank/DDBJ whole genome shotgun (WGS) entry which is preliminary data.</text>
</comment>
<feature type="region of interest" description="Disordered" evidence="1">
    <location>
        <begin position="170"/>
        <end position="189"/>
    </location>
</feature>
<dbReference type="Gene3D" id="3.30.450.180">
    <property type="match status" value="1"/>
</dbReference>
<protein>
    <recommendedName>
        <fullName evidence="2">MmyB-like transcription regulator ligand binding domain-containing protein</fullName>
    </recommendedName>
</protein>
<accession>A0A9W6UHU8</accession>
<dbReference type="EMBL" id="BSQG01000002">
    <property type="protein sequence ID" value="GLU47072.1"/>
    <property type="molecule type" value="Genomic_DNA"/>
</dbReference>
<evidence type="ECO:0000313" key="3">
    <source>
        <dbReference type="EMBL" id="GLU47072.1"/>
    </source>
</evidence>
<name>A0A9W6UHU8_9ACTN</name>
<evidence type="ECO:0000259" key="2">
    <source>
        <dbReference type="Pfam" id="PF17765"/>
    </source>
</evidence>
<dbReference type="InterPro" id="IPR041413">
    <property type="entry name" value="MLTR_LBD"/>
</dbReference>
<evidence type="ECO:0000313" key="4">
    <source>
        <dbReference type="Proteomes" id="UP001165092"/>
    </source>
</evidence>
<dbReference type="PANTHER" id="PTHR35010:SF2">
    <property type="entry name" value="BLL4672 PROTEIN"/>
    <property type="match status" value="1"/>
</dbReference>
<feature type="domain" description="MmyB-like transcription regulator ligand binding" evidence="2">
    <location>
        <begin position="3"/>
        <end position="160"/>
    </location>
</feature>
<sequence length="189" mass="20844">MLILDAMTGSSAVVQNGRLDILAANRLGYARYSEIFAAPPANHARFVFLDPRAHDFYPDWQRAANDTAAILRAEAGGDPYDRALCNLVGELSTRSEDFRVRWAEHNVHQHRTGVKQFRHPVVGLLELSFEAMELTADSGLSPMAYSAEPASPSQESLELLASWAATVEREQDENGSVDAAFSLLDRPET</sequence>
<dbReference type="Pfam" id="PF17765">
    <property type="entry name" value="MLTR_LBD"/>
    <property type="match status" value="1"/>
</dbReference>
<proteinExistence type="predicted"/>
<reference evidence="3" key="1">
    <citation type="submission" date="2023-02" db="EMBL/GenBank/DDBJ databases">
        <title>Nocardiopsis ansamitocini NBRC 112285.</title>
        <authorList>
            <person name="Ichikawa N."/>
            <person name="Sato H."/>
            <person name="Tonouchi N."/>
        </authorList>
    </citation>
    <scope>NUCLEOTIDE SEQUENCE</scope>
    <source>
        <strain evidence="3">NBRC 112285</strain>
    </source>
</reference>